<accession>A0A9P6HKQ1</accession>
<feature type="region of interest" description="Disordered" evidence="1">
    <location>
        <begin position="73"/>
        <end position="101"/>
    </location>
</feature>
<evidence type="ECO:0000256" key="1">
    <source>
        <dbReference type="SAM" id="MobiDB-lite"/>
    </source>
</evidence>
<dbReference type="AlphaFoldDB" id="A0A9P6HKQ1"/>
<sequence>MSIGNLTKPQPLSGESSVHEPLDFEPLNLLGIFHDVPLPEVLPSPLERLITVLFATSYGWKLPEVTLPSSTVTRGGARGDVAWSPPSPIIQRTKSGRDQTPVGSRLILHKPVIPKTVCDGPIPGAATSSSSLQGNEGKYYCPNPTKSAKGFLMTKNIRVSDSGGCLDDNDTRTQAAALSMNTQLGSIEPGPALPGDGDFWYLASFNFQILLYFRPLCPQAGLAN</sequence>
<dbReference type="EMBL" id="WIUZ02000003">
    <property type="protein sequence ID" value="KAF9789259.1"/>
    <property type="molecule type" value="Genomic_DNA"/>
</dbReference>
<protein>
    <submittedName>
        <fullName evidence="2">Uncharacterized protein</fullName>
    </submittedName>
</protein>
<reference evidence="2" key="2">
    <citation type="submission" date="2020-11" db="EMBL/GenBank/DDBJ databases">
        <authorList>
            <consortium name="DOE Joint Genome Institute"/>
            <person name="Kuo A."/>
            <person name="Miyauchi S."/>
            <person name="Kiss E."/>
            <person name="Drula E."/>
            <person name="Kohler A."/>
            <person name="Sanchez-Garcia M."/>
            <person name="Andreopoulos B."/>
            <person name="Barry K.W."/>
            <person name="Bonito G."/>
            <person name="Buee M."/>
            <person name="Carver A."/>
            <person name="Chen C."/>
            <person name="Cichocki N."/>
            <person name="Clum A."/>
            <person name="Culley D."/>
            <person name="Crous P.W."/>
            <person name="Fauchery L."/>
            <person name="Girlanda M."/>
            <person name="Hayes R."/>
            <person name="Keri Z."/>
            <person name="Labutti K."/>
            <person name="Lipzen A."/>
            <person name="Lombard V."/>
            <person name="Magnuson J."/>
            <person name="Maillard F."/>
            <person name="Morin E."/>
            <person name="Murat C."/>
            <person name="Nolan M."/>
            <person name="Ohm R."/>
            <person name="Pangilinan J."/>
            <person name="Pereira M."/>
            <person name="Perotto S."/>
            <person name="Peter M."/>
            <person name="Riley R."/>
            <person name="Sitrit Y."/>
            <person name="Stielow B."/>
            <person name="Szollosi G."/>
            <person name="Zifcakova L."/>
            <person name="Stursova M."/>
            <person name="Spatafora J.W."/>
            <person name="Tedersoo L."/>
            <person name="Vaario L.-M."/>
            <person name="Yamada A."/>
            <person name="Yan M."/>
            <person name="Wang P."/>
            <person name="Xu J."/>
            <person name="Bruns T."/>
            <person name="Baldrian P."/>
            <person name="Vilgalys R."/>
            <person name="Henrissat B."/>
            <person name="Grigoriev I.V."/>
            <person name="Hibbett D."/>
            <person name="Nagy L.G."/>
            <person name="Martin F.M."/>
        </authorList>
    </citation>
    <scope>NUCLEOTIDE SEQUENCE</scope>
    <source>
        <strain evidence="2">UH-Tt-Lm1</strain>
    </source>
</reference>
<name>A0A9P6HKQ1_9AGAM</name>
<comment type="caution">
    <text evidence="2">The sequence shown here is derived from an EMBL/GenBank/DDBJ whole genome shotgun (WGS) entry which is preliminary data.</text>
</comment>
<evidence type="ECO:0000313" key="3">
    <source>
        <dbReference type="Proteomes" id="UP000736335"/>
    </source>
</evidence>
<keyword evidence="3" id="KW-1185">Reference proteome</keyword>
<dbReference type="Proteomes" id="UP000736335">
    <property type="component" value="Unassembled WGS sequence"/>
</dbReference>
<proteinExistence type="predicted"/>
<organism evidence="2 3">
    <name type="scientific">Thelephora terrestris</name>
    <dbReference type="NCBI Taxonomy" id="56493"/>
    <lineage>
        <taxon>Eukaryota</taxon>
        <taxon>Fungi</taxon>
        <taxon>Dikarya</taxon>
        <taxon>Basidiomycota</taxon>
        <taxon>Agaricomycotina</taxon>
        <taxon>Agaricomycetes</taxon>
        <taxon>Thelephorales</taxon>
        <taxon>Thelephoraceae</taxon>
        <taxon>Thelephora</taxon>
    </lineage>
</organism>
<reference evidence="2" key="1">
    <citation type="journal article" date="2020" name="Nat. Commun.">
        <title>Large-scale genome sequencing of mycorrhizal fungi provides insights into the early evolution of symbiotic traits.</title>
        <authorList>
            <person name="Miyauchi S."/>
            <person name="Kiss E."/>
            <person name="Kuo A."/>
            <person name="Drula E."/>
            <person name="Kohler A."/>
            <person name="Sanchez-Garcia M."/>
            <person name="Morin E."/>
            <person name="Andreopoulos B."/>
            <person name="Barry K.W."/>
            <person name="Bonito G."/>
            <person name="Buee M."/>
            <person name="Carver A."/>
            <person name="Chen C."/>
            <person name="Cichocki N."/>
            <person name="Clum A."/>
            <person name="Culley D."/>
            <person name="Crous P.W."/>
            <person name="Fauchery L."/>
            <person name="Girlanda M."/>
            <person name="Hayes R.D."/>
            <person name="Keri Z."/>
            <person name="LaButti K."/>
            <person name="Lipzen A."/>
            <person name="Lombard V."/>
            <person name="Magnuson J."/>
            <person name="Maillard F."/>
            <person name="Murat C."/>
            <person name="Nolan M."/>
            <person name="Ohm R.A."/>
            <person name="Pangilinan J."/>
            <person name="Pereira M.F."/>
            <person name="Perotto S."/>
            <person name="Peter M."/>
            <person name="Pfister S."/>
            <person name="Riley R."/>
            <person name="Sitrit Y."/>
            <person name="Stielow J.B."/>
            <person name="Szollosi G."/>
            <person name="Zifcakova L."/>
            <person name="Stursova M."/>
            <person name="Spatafora J.W."/>
            <person name="Tedersoo L."/>
            <person name="Vaario L.M."/>
            <person name="Yamada A."/>
            <person name="Yan M."/>
            <person name="Wang P."/>
            <person name="Xu J."/>
            <person name="Bruns T."/>
            <person name="Baldrian P."/>
            <person name="Vilgalys R."/>
            <person name="Dunand C."/>
            <person name="Henrissat B."/>
            <person name="Grigoriev I.V."/>
            <person name="Hibbett D."/>
            <person name="Nagy L.G."/>
            <person name="Martin F.M."/>
        </authorList>
    </citation>
    <scope>NUCLEOTIDE SEQUENCE</scope>
    <source>
        <strain evidence="2">UH-Tt-Lm1</strain>
    </source>
</reference>
<evidence type="ECO:0000313" key="2">
    <source>
        <dbReference type="EMBL" id="KAF9789259.1"/>
    </source>
</evidence>
<gene>
    <name evidence="2" type="ORF">BJ322DRAFT_1017961</name>
</gene>